<feature type="compositionally biased region" description="Pro residues" evidence="9">
    <location>
        <begin position="52"/>
        <end position="63"/>
    </location>
</feature>
<comment type="catalytic activity">
    <reaction evidence="1">
        <text>ATP + protein L-histidine = ADP + protein N-phospho-L-histidine.</text>
        <dbReference type="EC" id="2.7.13.3"/>
    </reaction>
</comment>
<dbReference type="Proteomes" id="UP000332515">
    <property type="component" value="Unassembled WGS sequence"/>
</dbReference>
<evidence type="ECO:0000313" key="15">
    <source>
        <dbReference type="Proteomes" id="UP000332515"/>
    </source>
</evidence>
<comment type="subcellular location">
    <subcellularLocation>
        <location evidence="2">Membrane</location>
    </subcellularLocation>
</comment>
<dbReference type="InterPro" id="IPR025919">
    <property type="entry name" value="Stimulus_sens_dom"/>
</dbReference>
<evidence type="ECO:0000256" key="3">
    <source>
        <dbReference type="ARBA" id="ARBA00012438"/>
    </source>
</evidence>
<dbReference type="InterPro" id="IPR003660">
    <property type="entry name" value="HAMP_dom"/>
</dbReference>
<dbReference type="RefSeq" id="WP_153479909.1">
    <property type="nucleotide sequence ID" value="NZ_VWNA01000001.1"/>
</dbReference>
<dbReference type="Pfam" id="PF00672">
    <property type="entry name" value="HAMP"/>
    <property type="match status" value="1"/>
</dbReference>
<evidence type="ECO:0000256" key="1">
    <source>
        <dbReference type="ARBA" id="ARBA00000085"/>
    </source>
</evidence>
<dbReference type="Pfam" id="PF13755">
    <property type="entry name" value="Sensor_TM1"/>
    <property type="match status" value="1"/>
</dbReference>
<dbReference type="InterPro" id="IPR003661">
    <property type="entry name" value="HisK_dim/P_dom"/>
</dbReference>
<keyword evidence="5" id="KW-0808">Transferase</keyword>
<dbReference type="CDD" id="cd00082">
    <property type="entry name" value="HisKA"/>
    <property type="match status" value="1"/>
</dbReference>
<keyword evidence="15" id="KW-1185">Reference proteome</keyword>
<feature type="compositionally biased region" description="Basic and acidic residues" evidence="9">
    <location>
        <begin position="8"/>
        <end position="18"/>
    </location>
</feature>
<sequence length="653" mass="71129">MALETEIAGDKPAPRDEASAAPPVAARRDAETDDPAAAGKAPEVKPVSSEPVPEPPPAPQPPRPRFEWRRPAFLRVRAWRRLLLRTRAALSTYFFSSLTRRIVFLNVAALAALVSGILYLNQFRAGLIDARVESLLTQGEIIAAAIAGSASADTGTITIDPDRLLQMQAGDTASPNDESLQSLDFPINPERVAPILRRLISPTKTRARIYDRDGVLLLDSRYLYSRGEILKYDLPPPDADAPNWFDRLWEMVRGWFVRGELPVYHELSGADGRGYPEVERAIGGAPASVVRVTDNGQIIVSVAVPIQRFRAVLGVLMLSTQGGDIEAILRAERLAIVKVFIVAALVTITMSVLLAGTIAGPMRRLAAAADRVRRGVKARETIPDFSDRRDEIGHLARALHDMTNALYRRMDAIEAFAADVSHELKNPLTSLKSAVETLPLAKSDASRARLMEIIHHDVRRLNRLISDISDASRLDAELSRQDSVPIDLAAIVEAVVAIQRGLTKDGGPSLVLKIAEARSGTEPYATTGHDSRLGQVFTNLIDNARSFSPPGGSVRVGVRRVGPEIEVTVDDDGPGIRAEMIDRIFERFYTDRPEQDGFGNNSGLGLSISKQIIEAHQGRIWAENRTGTDAEGEPKVLGARFVVRVPGGPLPGK</sequence>
<evidence type="ECO:0000256" key="2">
    <source>
        <dbReference type="ARBA" id="ARBA00004370"/>
    </source>
</evidence>
<dbReference type="AlphaFoldDB" id="A0A6A7Y0R5"/>
<evidence type="ECO:0000259" key="11">
    <source>
        <dbReference type="SMART" id="SM00304"/>
    </source>
</evidence>
<dbReference type="EC" id="2.7.13.3" evidence="3"/>
<dbReference type="SUPFAM" id="SSF158472">
    <property type="entry name" value="HAMP domain-like"/>
    <property type="match status" value="1"/>
</dbReference>
<dbReference type="SUPFAM" id="SSF47384">
    <property type="entry name" value="Homodimeric domain of signal transducing histidine kinase"/>
    <property type="match status" value="1"/>
</dbReference>
<dbReference type="Gene3D" id="1.10.287.130">
    <property type="match status" value="1"/>
</dbReference>
<feature type="domain" description="HAMP" evidence="11">
    <location>
        <begin position="356"/>
        <end position="411"/>
    </location>
</feature>
<accession>A0A6A7Y0R5</accession>
<dbReference type="InterPro" id="IPR036097">
    <property type="entry name" value="HisK_dim/P_sf"/>
</dbReference>
<comment type="caution">
    <text evidence="14">The sequence shown here is derived from an EMBL/GenBank/DDBJ whole genome shotgun (WGS) entry which is preliminary data.</text>
</comment>
<evidence type="ECO:0000256" key="9">
    <source>
        <dbReference type="SAM" id="MobiDB-lite"/>
    </source>
</evidence>
<evidence type="ECO:0000256" key="10">
    <source>
        <dbReference type="SAM" id="Phobius"/>
    </source>
</evidence>
<evidence type="ECO:0000256" key="7">
    <source>
        <dbReference type="ARBA" id="ARBA00023012"/>
    </source>
</evidence>
<dbReference type="CDD" id="cd06225">
    <property type="entry name" value="HAMP"/>
    <property type="match status" value="1"/>
</dbReference>
<dbReference type="Pfam" id="PF13756">
    <property type="entry name" value="Stimulus_sens_1"/>
    <property type="match status" value="1"/>
</dbReference>
<proteinExistence type="predicted"/>
<dbReference type="GO" id="GO:0005886">
    <property type="term" value="C:plasma membrane"/>
    <property type="evidence" value="ECO:0007669"/>
    <property type="project" value="TreeGrafter"/>
</dbReference>
<keyword evidence="8 10" id="KW-0472">Membrane</keyword>
<dbReference type="PANTHER" id="PTHR45436:SF5">
    <property type="entry name" value="SENSOR HISTIDINE KINASE TRCS"/>
    <property type="match status" value="1"/>
</dbReference>
<dbReference type="InterPro" id="IPR036890">
    <property type="entry name" value="HATPase_C_sf"/>
</dbReference>
<dbReference type="GO" id="GO:0000155">
    <property type="term" value="F:phosphorelay sensor kinase activity"/>
    <property type="evidence" value="ECO:0007669"/>
    <property type="project" value="InterPro"/>
</dbReference>
<evidence type="ECO:0000256" key="6">
    <source>
        <dbReference type="ARBA" id="ARBA00022777"/>
    </source>
</evidence>
<evidence type="ECO:0000313" key="14">
    <source>
        <dbReference type="EMBL" id="MQT12670.1"/>
    </source>
</evidence>
<keyword evidence="6" id="KW-0418">Kinase</keyword>
<gene>
    <name evidence="14" type="ORF">F0357_08385</name>
</gene>
<dbReference type="EMBL" id="VWNA01000001">
    <property type="protein sequence ID" value="MQT12670.1"/>
    <property type="molecule type" value="Genomic_DNA"/>
</dbReference>
<dbReference type="SMART" id="SM00388">
    <property type="entry name" value="HisKA"/>
    <property type="match status" value="1"/>
</dbReference>
<evidence type="ECO:0000259" key="13">
    <source>
        <dbReference type="SMART" id="SM00388"/>
    </source>
</evidence>
<evidence type="ECO:0000256" key="4">
    <source>
        <dbReference type="ARBA" id="ARBA00022553"/>
    </source>
</evidence>
<keyword evidence="7" id="KW-0902">Two-component regulatory system</keyword>
<dbReference type="InterPro" id="IPR025908">
    <property type="entry name" value="Sensor_TM1"/>
</dbReference>
<dbReference type="Pfam" id="PF00512">
    <property type="entry name" value="HisKA"/>
    <property type="match status" value="1"/>
</dbReference>
<feature type="domain" description="Histidine kinase/HSP90-like ATPase" evidence="12">
    <location>
        <begin position="528"/>
        <end position="649"/>
    </location>
</feature>
<dbReference type="InterPro" id="IPR003594">
    <property type="entry name" value="HATPase_dom"/>
</dbReference>
<keyword evidence="10" id="KW-1133">Transmembrane helix</keyword>
<dbReference type="PRINTS" id="PR00344">
    <property type="entry name" value="BCTRLSENSOR"/>
</dbReference>
<organism evidence="14 15">
    <name type="scientific">Segnochrobactrum spirostomi</name>
    <dbReference type="NCBI Taxonomy" id="2608987"/>
    <lineage>
        <taxon>Bacteria</taxon>
        <taxon>Pseudomonadati</taxon>
        <taxon>Pseudomonadota</taxon>
        <taxon>Alphaproteobacteria</taxon>
        <taxon>Hyphomicrobiales</taxon>
        <taxon>Segnochrobactraceae</taxon>
        <taxon>Segnochrobactrum</taxon>
    </lineage>
</organism>
<feature type="region of interest" description="Disordered" evidence="9">
    <location>
        <begin position="1"/>
        <end position="66"/>
    </location>
</feature>
<evidence type="ECO:0000256" key="5">
    <source>
        <dbReference type="ARBA" id="ARBA00022679"/>
    </source>
</evidence>
<dbReference type="PANTHER" id="PTHR45436">
    <property type="entry name" value="SENSOR HISTIDINE KINASE YKOH"/>
    <property type="match status" value="1"/>
</dbReference>
<dbReference type="SMART" id="SM00304">
    <property type="entry name" value="HAMP"/>
    <property type="match status" value="1"/>
</dbReference>
<feature type="domain" description="Signal transduction histidine kinase dimerisation/phosphoacceptor" evidence="13">
    <location>
        <begin position="412"/>
        <end position="477"/>
    </location>
</feature>
<dbReference type="Gene3D" id="6.10.340.10">
    <property type="match status" value="1"/>
</dbReference>
<dbReference type="InterPro" id="IPR004358">
    <property type="entry name" value="Sig_transdc_His_kin-like_C"/>
</dbReference>
<dbReference type="SUPFAM" id="SSF55874">
    <property type="entry name" value="ATPase domain of HSP90 chaperone/DNA topoisomerase II/histidine kinase"/>
    <property type="match status" value="1"/>
</dbReference>
<evidence type="ECO:0000256" key="8">
    <source>
        <dbReference type="ARBA" id="ARBA00023136"/>
    </source>
</evidence>
<keyword evidence="4" id="KW-0597">Phosphoprotein</keyword>
<dbReference type="SMART" id="SM00387">
    <property type="entry name" value="HATPase_c"/>
    <property type="match status" value="1"/>
</dbReference>
<protein>
    <recommendedName>
        <fullName evidence="3">histidine kinase</fullName>
        <ecNumber evidence="3">2.7.13.3</ecNumber>
    </recommendedName>
</protein>
<feature type="transmembrane region" description="Helical" evidence="10">
    <location>
        <begin position="339"/>
        <end position="359"/>
    </location>
</feature>
<keyword evidence="10" id="KW-0812">Transmembrane</keyword>
<name>A0A6A7Y0R5_9HYPH</name>
<evidence type="ECO:0000259" key="12">
    <source>
        <dbReference type="SMART" id="SM00387"/>
    </source>
</evidence>
<dbReference type="Pfam" id="PF02518">
    <property type="entry name" value="HATPase_c"/>
    <property type="match status" value="1"/>
</dbReference>
<dbReference type="Gene3D" id="3.30.565.10">
    <property type="entry name" value="Histidine kinase-like ATPase, C-terminal domain"/>
    <property type="match status" value="1"/>
</dbReference>
<dbReference type="InterPro" id="IPR050428">
    <property type="entry name" value="TCS_sensor_his_kinase"/>
</dbReference>
<feature type="transmembrane region" description="Helical" evidence="10">
    <location>
        <begin position="102"/>
        <end position="121"/>
    </location>
</feature>
<reference evidence="14 15" key="1">
    <citation type="submission" date="2019-09" db="EMBL/GenBank/DDBJ databases">
        <title>Segnochrobactrum spirostomi gen. nov., sp. nov., isolated from the ciliate Spirostomum cf. yagiui and description of a novel family, Segnochrobactraceae fam. nov. within the order Rhizobiales of the class Alphaproteobacteria.</title>
        <authorList>
            <person name="Akter S."/>
            <person name="Shazib S.U.A."/>
            <person name="Shin M.K."/>
        </authorList>
    </citation>
    <scope>NUCLEOTIDE SEQUENCE [LARGE SCALE GENOMIC DNA]</scope>
    <source>
        <strain evidence="14 15">Sp-1</strain>
    </source>
</reference>